<gene>
    <name evidence="2" type="primary">LOC109126626</name>
</gene>
<proteinExistence type="predicted"/>
<evidence type="ECO:0000313" key="2">
    <source>
        <dbReference type="RefSeq" id="XP_019085882.1"/>
    </source>
</evidence>
<reference evidence="1" key="1">
    <citation type="journal article" date="2014" name="Nat. Commun.">
        <title>The emerging biofuel crop Camelina sativa retains a highly undifferentiated hexaploid genome structure.</title>
        <authorList>
            <person name="Kagale S."/>
            <person name="Koh C."/>
            <person name="Nixon J."/>
            <person name="Bollina V."/>
            <person name="Clarke W.E."/>
            <person name="Tuteja R."/>
            <person name="Spillane C."/>
            <person name="Robinson S.J."/>
            <person name="Links M.G."/>
            <person name="Clarke C."/>
            <person name="Higgins E.E."/>
            <person name="Huebert T."/>
            <person name="Sharpe A.G."/>
            <person name="Parkin I.A."/>
        </authorList>
    </citation>
    <scope>NUCLEOTIDE SEQUENCE [LARGE SCALE GENOMIC DNA]</scope>
    <source>
        <strain evidence="1">cv. DH55</strain>
    </source>
</reference>
<name>A0ABM1QGJ4_CAMSA</name>
<keyword evidence="1" id="KW-1185">Reference proteome</keyword>
<dbReference type="RefSeq" id="XP_019085882.1">
    <property type="nucleotide sequence ID" value="XM_019230337.1"/>
</dbReference>
<dbReference type="GeneID" id="109126626"/>
<organism evidence="1 2">
    <name type="scientific">Camelina sativa</name>
    <name type="common">False flax</name>
    <name type="synonym">Myagrum sativum</name>
    <dbReference type="NCBI Taxonomy" id="90675"/>
    <lineage>
        <taxon>Eukaryota</taxon>
        <taxon>Viridiplantae</taxon>
        <taxon>Streptophyta</taxon>
        <taxon>Embryophyta</taxon>
        <taxon>Tracheophyta</taxon>
        <taxon>Spermatophyta</taxon>
        <taxon>Magnoliopsida</taxon>
        <taxon>eudicotyledons</taxon>
        <taxon>Gunneridae</taxon>
        <taxon>Pentapetalae</taxon>
        <taxon>rosids</taxon>
        <taxon>malvids</taxon>
        <taxon>Brassicales</taxon>
        <taxon>Brassicaceae</taxon>
        <taxon>Camelineae</taxon>
        <taxon>Camelina</taxon>
    </lineage>
</organism>
<accession>A0ABM1QGJ4</accession>
<evidence type="ECO:0000313" key="1">
    <source>
        <dbReference type="Proteomes" id="UP000694864"/>
    </source>
</evidence>
<reference evidence="2" key="2">
    <citation type="submission" date="2025-08" db="UniProtKB">
        <authorList>
            <consortium name="RefSeq"/>
        </authorList>
    </citation>
    <scope>IDENTIFICATION</scope>
    <source>
        <tissue evidence="2">Leaf</tissue>
    </source>
</reference>
<dbReference type="Pfam" id="PF04827">
    <property type="entry name" value="Plant_tran"/>
    <property type="match status" value="1"/>
</dbReference>
<sequence>MDTEEKIAANCFLKNNRLKHQTTQENNQVIGRSGAPTIILEAVADYDLWI</sequence>
<protein>
    <submittedName>
        <fullName evidence="2">Uncharacterized protein LOC109126626</fullName>
    </submittedName>
</protein>
<dbReference type="InterPro" id="IPR006912">
    <property type="entry name" value="Harbinger_derived_prot"/>
</dbReference>
<dbReference type="Proteomes" id="UP000694864">
    <property type="component" value="Chromosome 9"/>
</dbReference>